<keyword evidence="7" id="KW-0597">Phosphoprotein</keyword>
<keyword evidence="16 23" id="KW-1133">Transmembrane helix</keyword>
<evidence type="ECO:0000256" key="15">
    <source>
        <dbReference type="ARBA" id="ARBA00022840"/>
    </source>
</evidence>
<evidence type="ECO:0000256" key="7">
    <source>
        <dbReference type="ARBA" id="ARBA00022553"/>
    </source>
</evidence>
<evidence type="ECO:0000256" key="4">
    <source>
        <dbReference type="ARBA" id="ARBA00012513"/>
    </source>
</evidence>
<dbReference type="PROSITE" id="PS00107">
    <property type="entry name" value="PROTEIN_KINASE_ATP"/>
    <property type="match status" value="1"/>
</dbReference>
<dbReference type="PROSITE" id="PS50011">
    <property type="entry name" value="PROTEIN_KINASE_DOM"/>
    <property type="match status" value="1"/>
</dbReference>
<dbReference type="Gene3D" id="1.10.510.10">
    <property type="entry name" value="Transferase(Phosphotransferase) domain 1"/>
    <property type="match status" value="1"/>
</dbReference>
<evidence type="ECO:0000313" key="26">
    <source>
        <dbReference type="Proteomes" id="UP000515211"/>
    </source>
</evidence>
<keyword evidence="13 22" id="KW-0547">Nucleotide-binding</keyword>
<keyword evidence="9" id="KW-0808">Transferase</keyword>
<name>A0A6P5MRU6_ARADU</name>
<feature type="chain" id="PRO_5027640680" description="non-specific serine/threonine protein kinase" evidence="24">
    <location>
        <begin position="26"/>
        <end position="1020"/>
    </location>
</feature>
<dbReference type="PANTHER" id="PTHR27008:SF592">
    <property type="entry name" value="LEUCINE-RICH REPEAT RECEPTOR-LIKE PROTEIN KINASE FAMILY PROTEIN-RELATED"/>
    <property type="match status" value="1"/>
</dbReference>
<dbReference type="GO" id="GO:0005524">
    <property type="term" value="F:ATP binding"/>
    <property type="evidence" value="ECO:0007669"/>
    <property type="project" value="UniProtKB-UniRule"/>
</dbReference>
<dbReference type="FunFam" id="3.80.10.10:FF:000288">
    <property type="entry name" value="LRR receptor-like serine/threonine-protein kinase EFR"/>
    <property type="match status" value="1"/>
</dbReference>
<comment type="catalytic activity">
    <reaction evidence="20">
        <text>L-threonyl-[protein] + ATP = O-phospho-L-threonyl-[protein] + ADP + H(+)</text>
        <dbReference type="Rhea" id="RHEA:46608"/>
        <dbReference type="Rhea" id="RHEA-COMP:11060"/>
        <dbReference type="Rhea" id="RHEA-COMP:11605"/>
        <dbReference type="ChEBI" id="CHEBI:15378"/>
        <dbReference type="ChEBI" id="CHEBI:30013"/>
        <dbReference type="ChEBI" id="CHEBI:30616"/>
        <dbReference type="ChEBI" id="CHEBI:61977"/>
        <dbReference type="ChEBI" id="CHEBI:456216"/>
        <dbReference type="EC" id="2.7.11.1"/>
    </reaction>
</comment>
<dbReference type="Pfam" id="PF00560">
    <property type="entry name" value="LRR_1"/>
    <property type="match status" value="6"/>
</dbReference>
<evidence type="ECO:0000256" key="1">
    <source>
        <dbReference type="ARBA" id="ARBA00004162"/>
    </source>
</evidence>
<accession>A0A6P5MRU6</accession>
<evidence type="ECO:0000256" key="20">
    <source>
        <dbReference type="ARBA" id="ARBA00047899"/>
    </source>
</evidence>
<evidence type="ECO:0000256" key="17">
    <source>
        <dbReference type="ARBA" id="ARBA00023136"/>
    </source>
</evidence>
<evidence type="ECO:0000256" key="14">
    <source>
        <dbReference type="ARBA" id="ARBA00022777"/>
    </source>
</evidence>
<dbReference type="AlphaFoldDB" id="A0A6P5MRU6"/>
<keyword evidence="14" id="KW-0418">Kinase</keyword>
<feature type="signal peptide" evidence="24">
    <location>
        <begin position="1"/>
        <end position="25"/>
    </location>
</feature>
<dbReference type="InterPro" id="IPR032675">
    <property type="entry name" value="LRR_dom_sf"/>
</dbReference>
<dbReference type="GeneID" id="110275942"/>
<evidence type="ECO:0000256" key="12">
    <source>
        <dbReference type="ARBA" id="ARBA00022737"/>
    </source>
</evidence>
<dbReference type="FunFam" id="3.80.10.10:FF:000095">
    <property type="entry name" value="LRR receptor-like serine/threonine-protein kinase GSO1"/>
    <property type="match status" value="1"/>
</dbReference>
<dbReference type="InterPro" id="IPR013210">
    <property type="entry name" value="LRR_N_plant-typ"/>
</dbReference>
<keyword evidence="11 24" id="KW-0732">Signal</keyword>
<dbReference type="Proteomes" id="UP000515211">
    <property type="component" value="Chromosome 9"/>
</dbReference>
<keyword evidence="15 22" id="KW-0067">ATP-binding</keyword>
<organism evidence="26 27">
    <name type="scientific">Arachis duranensis</name>
    <name type="common">Wild peanut</name>
    <dbReference type="NCBI Taxonomy" id="130453"/>
    <lineage>
        <taxon>Eukaryota</taxon>
        <taxon>Viridiplantae</taxon>
        <taxon>Streptophyta</taxon>
        <taxon>Embryophyta</taxon>
        <taxon>Tracheophyta</taxon>
        <taxon>Spermatophyta</taxon>
        <taxon>Magnoliopsida</taxon>
        <taxon>eudicotyledons</taxon>
        <taxon>Gunneridae</taxon>
        <taxon>Pentapetalae</taxon>
        <taxon>rosids</taxon>
        <taxon>fabids</taxon>
        <taxon>Fabales</taxon>
        <taxon>Fabaceae</taxon>
        <taxon>Papilionoideae</taxon>
        <taxon>50 kb inversion clade</taxon>
        <taxon>dalbergioids sensu lato</taxon>
        <taxon>Dalbergieae</taxon>
        <taxon>Pterocarpus clade</taxon>
        <taxon>Arachis</taxon>
    </lineage>
</organism>
<feature type="binding site" evidence="22">
    <location>
        <position position="738"/>
    </location>
    <ligand>
        <name>ATP</name>
        <dbReference type="ChEBI" id="CHEBI:30616"/>
    </ligand>
</feature>
<dbReference type="SMART" id="SM00220">
    <property type="entry name" value="S_TKc"/>
    <property type="match status" value="1"/>
</dbReference>
<reference evidence="26" key="1">
    <citation type="journal article" date="2016" name="Nat. Genet.">
        <title>The genome sequences of Arachis duranensis and Arachis ipaensis, the diploid ancestors of cultivated peanut.</title>
        <authorList>
            <person name="Bertioli D.J."/>
            <person name="Cannon S.B."/>
            <person name="Froenicke L."/>
            <person name="Huang G."/>
            <person name="Farmer A.D."/>
            <person name="Cannon E.K."/>
            <person name="Liu X."/>
            <person name="Gao D."/>
            <person name="Clevenger J."/>
            <person name="Dash S."/>
            <person name="Ren L."/>
            <person name="Moretzsohn M.C."/>
            <person name="Shirasawa K."/>
            <person name="Huang W."/>
            <person name="Vidigal B."/>
            <person name="Abernathy B."/>
            <person name="Chu Y."/>
            <person name="Niederhuth C.E."/>
            <person name="Umale P."/>
            <person name="Araujo A.C."/>
            <person name="Kozik A."/>
            <person name="Kim K.D."/>
            <person name="Burow M.D."/>
            <person name="Varshney R.K."/>
            <person name="Wang X."/>
            <person name="Zhang X."/>
            <person name="Barkley N."/>
            <person name="Guimaraes P.M."/>
            <person name="Isobe S."/>
            <person name="Guo B."/>
            <person name="Liao B."/>
            <person name="Stalker H.T."/>
            <person name="Schmitz R.J."/>
            <person name="Scheffler B.E."/>
            <person name="Leal-Bertioli S.C."/>
            <person name="Xun X."/>
            <person name="Jackson S.A."/>
            <person name="Michelmore R."/>
            <person name="Ozias-Akins P."/>
        </authorList>
    </citation>
    <scope>NUCLEOTIDE SEQUENCE [LARGE SCALE GENOMIC DNA]</scope>
    <source>
        <strain evidence="26">cv. V14167</strain>
    </source>
</reference>
<evidence type="ECO:0000256" key="22">
    <source>
        <dbReference type="PROSITE-ProRule" id="PRU10141"/>
    </source>
</evidence>
<dbReference type="PANTHER" id="PTHR27008">
    <property type="entry name" value="OS04G0122200 PROTEIN"/>
    <property type="match status" value="1"/>
</dbReference>
<dbReference type="GO" id="GO:0004674">
    <property type="term" value="F:protein serine/threonine kinase activity"/>
    <property type="evidence" value="ECO:0007669"/>
    <property type="project" value="UniProtKB-KW"/>
</dbReference>
<sequence>MLFSTLTTIFLFCVTLPLIHPTITAATTTLGNKTDFVTLLQIKKSISSDPYGILMSWNTSNHFCSWGGVTCGIKHQRVVMLNLKEYHLSGTISPYIGNLSFLRILNLFSNKFYGEIPRELGRLFRLRKLNLSNNNLTGEFPISLTNCSKLRYLNFSANSFHGKIPIEVGSLKKLEKLSLFKNNFGGKIPPSIGNISSLNVFSIAVNNLEGKLPGEFGQLKKLSMLVILSNRFSGMLPSSFCNMTSLAFFSAAENQFHGSLPAGMFSALSNLQMFEIGMNQISGPIPTSIANASLLQKFDIGFNNFVGQVPSLEKLQHLTWLNLNYNNLGSGSDGDLDFITSLVNCTKLENLVLGSNKLGGILPISIGNLSTQLIEISLFVNHIHGTIPETIGNNINLISLYLGDNHFSGNVPNSFGKFHKMQSLDVGQNHLLGEIPPSLGNLTQLVEISISNNMLEGKIPPIIANWQKLQILDFSRNNFAGEIPQQIFGLPSLSIFLNLSHNSFNGNLSVEVGSLSSLDTLDISHNYLSGEIPETIGECKSMEYLDLHGNSFNGVIPSSIASLKGLTHLDLSLNNLFGTIPIELQSLSFLTYLNLSFNNLEGKVPIEGVFKNASAISVAGDHNHLCGGISELNLAACPATIGLRNKHHNLKQVVIIICVIVCFLLFSTPVLCYWIKKRKRPSFLSSWKSSIFQLPMVSYKTLHHATEGFSTNNLIGFGSFGSVYKGFLQPEQKFVAIKVMNIETNEANKSFIAECNALKFMRHRNLAKILTCCSSIDFKGNDFKALVFEYMANGSLEKWLQPCGESIEDESHPLELAQRLNILIDVANALHYLHYECVEPIIHCDLKPSNVLLDDHMVGHVTDFGLARLLTDSNQQSSTIGLKGTIGYSPPEYGIGSPVSMQGDTYSFGILALEMLSGKRPTEEMFKDGENLHHYVSMAYSNNLLEIVDSTLFTNQIQRRSTEEESIIENVIIILPKEETCVFSLTRIALACSMESPNDRMNIKDVIRELNLSRSAFLHG</sequence>
<evidence type="ECO:0000256" key="13">
    <source>
        <dbReference type="ARBA" id="ARBA00022741"/>
    </source>
</evidence>
<keyword evidence="26" id="KW-1185">Reference proteome</keyword>
<dbReference type="RefSeq" id="XP_020988032.1">
    <property type="nucleotide sequence ID" value="XM_021132373.2"/>
</dbReference>
<dbReference type="GO" id="GO:0005886">
    <property type="term" value="C:plasma membrane"/>
    <property type="evidence" value="ECO:0007669"/>
    <property type="project" value="UniProtKB-SubCell"/>
</dbReference>
<dbReference type="FunFam" id="1.10.510.10:FF:000358">
    <property type="entry name" value="Putative leucine-rich repeat receptor-like serine/threonine-protein kinase"/>
    <property type="match status" value="1"/>
</dbReference>
<evidence type="ECO:0000256" key="11">
    <source>
        <dbReference type="ARBA" id="ARBA00022729"/>
    </source>
</evidence>
<feature type="domain" description="Protein kinase" evidence="25">
    <location>
        <begin position="709"/>
        <end position="973"/>
    </location>
</feature>
<proteinExistence type="inferred from homology"/>
<protein>
    <recommendedName>
        <fullName evidence="4">non-specific serine/threonine protein kinase</fullName>
        <ecNumber evidence="4">2.7.11.1</ecNumber>
    </recommendedName>
</protein>
<dbReference type="SUPFAM" id="SSF52058">
    <property type="entry name" value="L domain-like"/>
    <property type="match status" value="2"/>
</dbReference>
<dbReference type="InterPro" id="IPR017441">
    <property type="entry name" value="Protein_kinase_ATP_BS"/>
</dbReference>
<dbReference type="KEGG" id="adu:110275942"/>
<dbReference type="InterPro" id="IPR003591">
    <property type="entry name" value="Leu-rich_rpt_typical-subtyp"/>
</dbReference>
<evidence type="ECO:0000256" key="2">
    <source>
        <dbReference type="ARBA" id="ARBA00004479"/>
    </source>
</evidence>
<evidence type="ECO:0000256" key="21">
    <source>
        <dbReference type="ARBA" id="ARBA00048679"/>
    </source>
</evidence>
<evidence type="ECO:0000256" key="23">
    <source>
        <dbReference type="SAM" id="Phobius"/>
    </source>
</evidence>
<evidence type="ECO:0000313" key="27">
    <source>
        <dbReference type="RefSeq" id="XP_020988032.1"/>
    </source>
</evidence>
<evidence type="ECO:0000256" key="16">
    <source>
        <dbReference type="ARBA" id="ARBA00022989"/>
    </source>
</evidence>
<reference evidence="27" key="2">
    <citation type="submission" date="2025-08" db="UniProtKB">
        <authorList>
            <consortium name="RefSeq"/>
        </authorList>
    </citation>
    <scope>IDENTIFICATION</scope>
    <source>
        <tissue evidence="27">Whole plant</tissue>
    </source>
</reference>
<keyword evidence="5" id="KW-1003">Cell membrane</keyword>
<dbReference type="InterPro" id="IPR000719">
    <property type="entry name" value="Prot_kinase_dom"/>
</dbReference>
<dbReference type="SUPFAM" id="SSF56112">
    <property type="entry name" value="Protein kinase-like (PK-like)"/>
    <property type="match status" value="1"/>
</dbReference>
<dbReference type="Gene3D" id="3.30.200.20">
    <property type="entry name" value="Phosphorylase Kinase, domain 1"/>
    <property type="match status" value="1"/>
</dbReference>
<comment type="subcellular location">
    <subcellularLocation>
        <location evidence="1">Cell membrane</location>
        <topology evidence="1">Single-pass membrane protein</topology>
    </subcellularLocation>
    <subcellularLocation>
        <location evidence="2">Membrane</location>
        <topology evidence="2">Single-pass type I membrane protein</topology>
    </subcellularLocation>
</comment>
<keyword evidence="18" id="KW-0675">Receptor</keyword>
<evidence type="ECO:0000256" key="8">
    <source>
        <dbReference type="ARBA" id="ARBA00022614"/>
    </source>
</evidence>
<dbReference type="InterPro" id="IPR001611">
    <property type="entry name" value="Leu-rich_rpt"/>
</dbReference>
<evidence type="ECO:0000259" key="25">
    <source>
        <dbReference type="PROSITE" id="PS50011"/>
    </source>
</evidence>
<gene>
    <name evidence="27" type="primary">LOC110275942</name>
</gene>
<evidence type="ECO:0000256" key="9">
    <source>
        <dbReference type="ARBA" id="ARBA00022679"/>
    </source>
</evidence>
<dbReference type="Gene3D" id="3.80.10.10">
    <property type="entry name" value="Ribonuclease Inhibitor"/>
    <property type="match status" value="5"/>
</dbReference>
<evidence type="ECO:0000256" key="10">
    <source>
        <dbReference type="ARBA" id="ARBA00022692"/>
    </source>
</evidence>
<dbReference type="FunFam" id="3.30.200.20:FF:000432">
    <property type="entry name" value="LRR receptor-like serine/threonine-protein kinase EFR"/>
    <property type="match status" value="1"/>
</dbReference>
<dbReference type="Pfam" id="PF08263">
    <property type="entry name" value="LRRNT_2"/>
    <property type="match status" value="1"/>
</dbReference>
<keyword evidence="8" id="KW-0433">Leucine-rich repeat</keyword>
<dbReference type="InterPro" id="IPR008271">
    <property type="entry name" value="Ser/Thr_kinase_AS"/>
</dbReference>
<dbReference type="InterPro" id="IPR051809">
    <property type="entry name" value="Plant_receptor-like_S/T_kinase"/>
</dbReference>
<evidence type="ECO:0000256" key="24">
    <source>
        <dbReference type="SAM" id="SignalP"/>
    </source>
</evidence>
<keyword evidence="12" id="KW-0677">Repeat</keyword>
<dbReference type="EC" id="2.7.11.1" evidence="4"/>
<feature type="transmembrane region" description="Helical" evidence="23">
    <location>
        <begin position="653"/>
        <end position="675"/>
    </location>
</feature>
<dbReference type="PROSITE" id="PS00108">
    <property type="entry name" value="PROTEIN_KINASE_ST"/>
    <property type="match status" value="1"/>
</dbReference>
<comment type="catalytic activity">
    <reaction evidence="21">
        <text>L-seryl-[protein] + ATP = O-phospho-L-seryl-[protein] + ADP + H(+)</text>
        <dbReference type="Rhea" id="RHEA:17989"/>
        <dbReference type="Rhea" id="RHEA-COMP:9863"/>
        <dbReference type="Rhea" id="RHEA-COMP:11604"/>
        <dbReference type="ChEBI" id="CHEBI:15378"/>
        <dbReference type="ChEBI" id="CHEBI:29999"/>
        <dbReference type="ChEBI" id="CHEBI:30616"/>
        <dbReference type="ChEBI" id="CHEBI:83421"/>
        <dbReference type="ChEBI" id="CHEBI:456216"/>
        <dbReference type="EC" id="2.7.11.1"/>
    </reaction>
</comment>
<evidence type="ECO:0000256" key="5">
    <source>
        <dbReference type="ARBA" id="ARBA00022475"/>
    </source>
</evidence>
<evidence type="ECO:0000256" key="19">
    <source>
        <dbReference type="ARBA" id="ARBA00023180"/>
    </source>
</evidence>
<keyword evidence="10 23" id="KW-0812">Transmembrane</keyword>
<dbReference type="Pfam" id="PF13855">
    <property type="entry name" value="LRR_8"/>
    <property type="match status" value="2"/>
</dbReference>
<dbReference type="Pfam" id="PF00069">
    <property type="entry name" value="Pkinase"/>
    <property type="match status" value="1"/>
</dbReference>
<evidence type="ECO:0000256" key="18">
    <source>
        <dbReference type="ARBA" id="ARBA00023170"/>
    </source>
</evidence>
<dbReference type="SMART" id="SM00369">
    <property type="entry name" value="LRR_TYP"/>
    <property type="match status" value="7"/>
</dbReference>
<keyword evidence="19" id="KW-0325">Glycoprotein</keyword>
<evidence type="ECO:0000256" key="6">
    <source>
        <dbReference type="ARBA" id="ARBA00022527"/>
    </source>
</evidence>
<dbReference type="InterPro" id="IPR011009">
    <property type="entry name" value="Kinase-like_dom_sf"/>
</dbReference>
<keyword evidence="6" id="KW-0723">Serine/threonine-protein kinase</keyword>
<evidence type="ECO:0000256" key="3">
    <source>
        <dbReference type="ARBA" id="ARBA00008684"/>
    </source>
</evidence>
<comment type="similarity">
    <text evidence="3">Belongs to the protein kinase superfamily. Ser/Thr protein kinase family.</text>
</comment>
<keyword evidence="17 23" id="KW-0472">Membrane</keyword>